<name>A0A261F2H9_9BIFI</name>
<dbReference type="PROSITE" id="PS51687">
    <property type="entry name" value="SAM_MT_RNA_M5U"/>
    <property type="match status" value="1"/>
</dbReference>
<feature type="binding site" evidence="4">
    <location>
        <position position="293"/>
    </location>
    <ligand>
        <name>S-adenosyl-L-methionine</name>
        <dbReference type="ChEBI" id="CHEBI:59789"/>
    </ligand>
</feature>
<evidence type="ECO:0000313" key="7">
    <source>
        <dbReference type="EMBL" id="OZG53126.1"/>
    </source>
</evidence>
<feature type="active site" description="Nucleophile" evidence="4">
    <location>
        <position position="397"/>
    </location>
</feature>
<evidence type="ECO:0000256" key="4">
    <source>
        <dbReference type="PROSITE-ProRule" id="PRU01024"/>
    </source>
</evidence>
<gene>
    <name evidence="7" type="ORF">ALMA_1428</name>
</gene>
<evidence type="ECO:0000256" key="1">
    <source>
        <dbReference type="ARBA" id="ARBA00022603"/>
    </source>
</evidence>
<dbReference type="InterPro" id="IPR029063">
    <property type="entry name" value="SAM-dependent_MTases_sf"/>
</dbReference>
<evidence type="ECO:0000259" key="6">
    <source>
        <dbReference type="PROSITE" id="PS50926"/>
    </source>
</evidence>
<sequence length="440" mass="48734">MTELDQAPDGRLEADVTIERFADQGRCVTHIDGRVVFVRFALPGEKVRVRIDEPHNRKDRFWTAEVTKVYDASEYRVDPSWPLAGPLAWGGGVGGADLTHVSLEGQLAWKKASIEDQLKRIGKIDSPDVPVLRVPEDEETGGLNWRTRVEFIADEDGRVSMRRRESHERVQVTDMPLASKQALAVAEHVHLFERTFEPNAHIRITAPEPRDGQADVLTSGNWSLLVNHELVDGHEYVRERVELPDGKACEYSVLASGFWQMHRMAPQVLAADVLTQLSERANVSDNGIVWDLYSGSGLFTMPVASRIVPNGRVLAIEGAEPAVESAMRNAKRNNVQNVTEVAGDVLLTLRGLKKTEGLADFARPDAVVLDPPRAGAGRKVVERIAASRTASVVYVSCDPASLARDIAVFRELGYELSFIHAHDIYPMTHHVETVAVLSRV</sequence>
<dbReference type="RefSeq" id="WP_094727114.1">
    <property type="nucleotide sequence ID" value="NZ_JBHLWS010000001.1"/>
</dbReference>
<dbReference type="Proteomes" id="UP000243657">
    <property type="component" value="Unassembled WGS sequence"/>
</dbReference>
<evidence type="ECO:0000256" key="5">
    <source>
        <dbReference type="PROSITE-ProRule" id="PRU10015"/>
    </source>
</evidence>
<dbReference type="PROSITE" id="PS50926">
    <property type="entry name" value="TRAM"/>
    <property type="match status" value="1"/>
</dbReference>
<dbReference type="InterPro" id="IPR012340">
    <property type="entry name" value="NA-bd_OB-fold"/>
</dbReference>
<accession>A0A261F2H9</accession>
<dbReference type="Pfam" id="PF05958">
    <property type="entry name" value="tRNA_U5-meth_tr"/>
    <property type="match status" value="1"/>
</dbReference>
<dbReference type="PANTHER" id="PTHR11061">
    <property type="entry name" value="RNA M5U METHYLTRANSFERASE"/>
    <property type="match status" value="1"/>
</dbReference>
<dbReference type="PANTHER" id="PTHR11061:SF30">
    <property type="entry name" value="TRNA (URACIL(54)-C(5))-METHYLTRANSFERASE"/>
    <property type="match status" value="1"/>
</dbReference>
<evidence type="ECO:0000313" key="8">
    <source>
        <dbReference type="Proteomes" id="UP000243657"/>
    </source>
</evidence>
<dbReference type="SUPFAM" id="SSF50249">
    <property type="entry name" value="Nucleic acid-binding proteins"/>
    <property type="match status" value="1"/>
</dbReference>
<protein>
    <submittedName>
        <fullName evidence="7">RNA methyltransferase</fullName>
    </submittedName>
</protein>
<dbReference type="EMBL" id="MWWT01000009">
    <property type="protein sequence ID" value="OZG53126.1"/>
    <property type="molecule type" value="Genomic_DNA"/>
</dbReference>
<organism evidence="7 8">
    <name type="scientific">Alloscardovia macacae</name>
    <dbReference type="NCBI Taxonomy" id="1160091"/>
    <lineage>
        <taxon>Bacteria</taxon>
        <taxon>Bacillati</taxon>
        <taxon>Actinomycetota</taxon>
        <taxon>Actinomycetes</taxon>
        <taxon>Bifidobacteriales</taxon>
        <taxon>Bifidobacteriaceae</taxon>
        <taxon>Alloscardovia</taxon>
    </lineage>
</organism>
<dbReference type="AlphaFoldDB" id="A0A261F2H9"/>
<evidence type="ECO:0000256" key="2">
    <source>
        <dbReference type="ARBA" id="ARBA00022679"/>
    </source>
</evidence>
<dbReference type="CDD" id="cd02440">
    <property type="entry name" value="AdoMet_MTases"/>
    <property type="match status" value="1"/>
</dbReference>
<dbReference type="GO" id="GO:0070041">
    <property type="term" value="F:rRNA (uridine-C5-)-methyltransferase activity"/>
    <property type="evidence" value="ECO:0007669"/>
    <property type="project" value="TreeGrafter"/>
</dbReference>
<dbReference type="Pfam" id="PF01938">
    <property type="entry name" value="TRAM"/>
    <property type="match status" value="1"/>
</dbReference>
<proteinExistence type="inferred from homology"/>
<dbReference type="GO" id="GO:0070475">
    <property type="term" value="P:rRNA base methylation"/>
    <property type="evidence" value="ECO:0007669"/>
    <property type="project" value="TreeGrafter"/>
</dbReference>
<comment type="caution">
    <text evidence="7">The sequence shown here is derived from an EMBL/GenBank/DDBJ whole genome shotgun (WGS) entry which is preliminary data.</text>
</comment>
<reference evidence="7 8" key="1">
    <citation type="journal article" date="2017" name="BMC Genomics">
        <title>Comparative genomic and phylogenomic analyses of the Bifidobacteriaceae family.</title>
        <authorList>
            <person name="Lugli G.A."/>
            <person name="Milani C."/>
            <person name="Turroni F."/>
            <person name="Duranti S."/>
            <person name="Mancabelli L."/>
            <person name="Mangifesta M."/>
            <person name="Ferrario C."/>
            <person name="Modesto M."/>
            <person name="Mattarelli P."/>
            <person name="Jiri K."/>
            <person name="van Sinderen D."/>
            <person name="Ventura M."/>
        </authorList>
    </citation>
    <scope>NUCLEOTIDE SEQUENCE [LARGE SCALE GENOMIC DNA]</scope>
    <source>
        <strain evidence="7 8">DSM 24762</strain>
    </source>
</reference>
<keyword evidence="2 4" id="KW-0808">Transferase</keyword>
<keyword evidence="3 4" id="KW-0949">S-adenosyl-L-methionine</keyword>
<dbReference type="PROSITE" id="PS01230">
    <property type="entry name" value="TRMA_1"/>
    <property type="match status" value="1"/>
</dbReference>
<comment type="similarity">
    <text evidence="4">Belongs to the class I-like SAM-binding methyltransferase superfamily. RNA M5U methyltransferase family.</text>
</comment>
<keyword evidence="8" id="KW-1185">Reference proteome</keyword>
<keyword evidence="1 4" id="KW-0489">Methyltransferase</keyword>
<dbReference type="Gene3D" id="2.40.50.140">
    <property type="entry name" value="Nucleic acid-binding proteins"/>
    <property type="match status" value="1"/>
</dbReference>
<dbReference type="InterPro" id="IPR010280">
    <property type="entry name" value="U5_MeTrfase_fam"/>
</dbReference>
<feature type="binding site" evidence="4">
    <location>
        <position position="260"/>
    </location>
    <ligand>
        <name>S-adenosyl-L-methionine</name>
        <dbReference type="ChEBI" id="CHEBI:59789"/>
    </ligand>
</feature>
<feature type="domain" description="TRAM" evidence="6">
    <location>
        <begin position="6"/>
        <end position="68"/>
    </location>
</feature>
<dbReference type="InterPro" id="IPR002792">
    <property type="entry name" value="TRAM_dom"/>
</dbReference>
<dbReference type="InterPro" id="IPR030390">
    <property type="entry name" value="MeTrfase_TrmA_AS"/>
</dbReference>
<dbReference type="SUPFAM" id="SSF53335">
    <property type="entry name" value="S-adenosyl-L-methionine-dependent methyltransferases"/>
    <property type="match status" value="1"/>
</dbReference>
<feature type="binding site" evidence="4">
    <location>
        <position position="370"/>
    </location>
    <ligand>
        <name>S-adenosyl-L-methionine</name>
        <dbReference type="ChEBI" id="CHEBI:59789"/>
    </ligand>
</feature>
<dbReference type="Gene3D" id="2.40.50.1070">
    <property type="match status" value="1"/>
</dbReference>
<feature type="binding site" evidence="4">
    <location>
        <position position="317"/>
    </location>
    <ligand>
        <name>S-adenosyl-L-methionine</name>
        <dbReference type="ChEBI" id="CHEBI:59789"/>
    </ligand>
</feature>
<evidence type="ECO:0000256" key="3">
    <source>
        <dbReference type="ARBA" id="ARBA00022691"/>
    </source>
</evidence>
<dbReference type="Gene3D" id="3.40.50.150">
    <property type="entry name" value="Vaccinia Virus protein VP39"/>
    <property type="match status" value="2"/>
</dbReference>
<feature type="active site" evidence="5">
    <location>
        <position position="397"/>
    </location>
</feature>